<sequence length="717" mass="80967">MSTIEPVTSVEEAEAPSEPTDLTRADLYLNRHISLLAFNERVLAQARDPGVPLLERLKFLCITSSNLDEFFETRVAGLKELQAYGAWQVDVDNRSPAETLRLITARAHELVVEQYRVLNEELLPALAHEQIHLIAPKRWTKAQRAWVRRHFEEEVSPLLSPIGLDPAHPFPRILNKSLNFILSLEGKDAFGRNSALAVLQAPRILPRVIAMPQEVAPKGHCFVLLSEIIRTHAEDLFPGMQVKGFYPFRLTRNSEMFVDEEEVDDLLRAMEGELSSRRYGDEVRLEVARECPTEMVELLLKQFELEHSDVYSVDGPVNLSRLMAMIDQVERPELKYPPFTPGLPRELVGASGSAMGNLFEVIRKGDVLLHQPFQSFMPVVEFLRQASQDPQVLAIRMTLYRTGADSAIVDLLRQAAIRGKEVTVVVELRARFDEEANISLATRLQEAGAHVVYGVVGYKTHAKLTWVVRREGRQLRHYMHLGTGNYHARTARQYTDFGLLTCNPKIAEDVNHVFLQLTSLGRVPRLQRLLQSPFSLVSGLLERIHREIDHHRAGRPAAIRFKVNGVTDREVIQALYEASQAGVPIDLIVRGMCCLRPGVPGVSETIRVRSIVGRFLEHPRVYYFENGGKPEVYCASADLMERNLHRRIEVAFPVLDPALRQRVIEEALDYYLRDNMQSWLLQDDGTYIRADVGDEAPFSAQGALLKALASEGTIGIG</sequence>
<evidence type="ECO:0000256" key="1">
    <source>
        <dbReference type="ARBA" id="ARBA00022553"/>
    </source>
</evidence>
<evidence type="ECO:0000256" key="7">
    <source>
        <dbReference type="RuleBase" id="RU003800"/>
    </source>
</evidence>
<evidence type="ECO:0000259" key="11">
    <source>
        <dbReference type="Pfam" id="PF17941"/>
    </source>
</evidence>
<dbReference type="EC" id="2.7.4.1" evidence="6 7"/>
<dbReference type="InterPro" id="IPR036830">
    <property type="entry name" value="PP_kinase_middle_dom_sf"/>
</dbReference>
<keyword evidence="4 6" id="KW-0418">Kinase</keyword>
<evidence type="ECO:0000256" key="6">
    <source>
        <dbReference type="HAMAP-Rule" id="MF_00347"/>
    </source>
</evidence>
<comment type="catalytic activity">
    <reaction evidence="6 7">
        <text>[phosphate](n) + ATP = [phosphate](n+1) + ADP</text>
        <dbReference type="Rhea" id="RHEA:19573"/>
        <dbReference type="Rhea" id="RHEA-COMP:9859"/>
        <dbReference type="Rhea" id="RHEA-COMP:14280"/>
        <dbReference type="ChEBI" id="CHEBI:16838"/>
        <dbReference type="ChEBI" id="CHEBI:30616"/>
        <dbReference type="ChEBI" id="CHEBI:456216"/>
        <dbReference type="EC" id="2.7.4.1"/>
    </reaction>
</comment>
<dbReference type="GO" id="GO:0005524">
    <property type="term" value="F:ATP binding"/>
    <property type="evidence" value="ECO:0007669"/>
    <property type="project" value="UniProtKB-KW"/>
</dbReference>
<feature type="domain" description="Polyphosphate kinase N-terminal" evidence="9">
    <location>
        <begin position="28"/>
        <end position="133"/>
    </location>
</feature>
<evidence type="ECO:0000259" key="10">
    <source>
        <dbReference type="Pfam" id="PF13090"/>
    </source>
</evidence>
<comment type="function">
    <text evidence="6 7">Catalyzes the reversible transfer of the terminal phosphate of ATP to form a long-chain polyphosphate (polyP).</text>
</comment>
<dbReference type="Gene3D" id="1.20.58.310">
    <property type="entry name" value="Polyphosphate kinase N-terminal domain"/>
    <property type="match status" value="1"/>
</dbReference>
<dbReference type="EMBL" id="SRIO01000004">
    <property type="protein sequence ID" value="TFZ83313.1"/>
    <property type="molecule type" value="Genomic_DNA"/>
</dbReference>
<keyword evidence="2 6" id="KW-0808">Transferase</keyword>
<dbReference type="InterPro" id="IPR024953">
    <property type="entry name" value="PP_kinase_middle"/>
</dbReference>
<feature type="active site" description="Phosphohistidine intermediate" evidence="6">
    <location>
        <position position="461"/>
    </location>
</feature>
<feature type="binding site" evidence="6">
    <location>
        <position position="590"/>
    </location>
    <ligand>
        <name>ATP</name>
        <dbReference type="ChEBI" id="CHEBI:30616"/>
    </ligand>
</feature>
<feature type="domain" description="Polyphosphate kinase middle" evidence="8">
    <location>
        <begin position="143"/>
        <end position="324"/>
    </location>
</feature>
<evidence type="ECO:0000256" key="2">
    <source>
        <dbReference type="ARBA" id="ARBA00022679"/>
    </source>
</evidence>
<evidence type="ECO:0000313" key="12">
    <source>
        <dbReference type="EMBL" id="TFZ83313.1"/>
    </source>
</evidence>
<evidence type="ECO:0000256" key="3">
    <source>
        <dbReference type="ARBA" id="ARBA00022741"/>
    </source>
</evidence>
<dbReference type="InterPro" id="IPR003414">
    <property type="entry name" value="PP_kinase"/>
</dbReference>
<proteinExistence type="inferred from homology"/>
<gene>
    <name evidence="12" type="primary">ppk1</name>
    <name evidence="6" type="synonym">ppk</name>
    <name evidence="12" type="ORF">E4680_04490</name>
</gene>
<accession>A0A4Z0FBN2</accession>
<dbReference type="OrthoDB" id="9761456at2"/>
<evidence type="ECO:0000259" key="8">
    <source>
        <dbReference type="Pfam" id="PF02503"/>
    </source>
</evidence>
<dbReference type="GO" id="GO:0046872">
    <property type="term" value="F:metal ion binding"/>
    <property type="evidence" value="ECO:0007669"/>
    <property type="project" value="UniProtKB-KW"/>
</dbReference>
<keyword evidence="13" id="KW-1185">Reference proteome</keyword>
<name>A0A4Z0FBN2_9GAMM</name>
<dbReference type="SUPFAM" id="SSF140356">
    <property type="entry name" value="PPK N-terminal domain-like"/>
    <property type="match status" value="1"/>
</dbReference>
<reference evidence="12 13" key="1">
    <citation type="journal article" date="2019" name="ISME J.">
        <title>Candidatus Macondimonas diazotrophica, a novel gammaproteobacterial genus dominating crude-oil-contaminated coastal sediments.</title>
        <authorList>
            <person name="Karthikeyan S."/>
            <person name="Konstantinidis K."/>
        </authorList>
    </citation>
    <scope>NUCLEOTIDE SEQUENCE [LARGE SCALE GENOMIC DNA]</scope>
    <source>
        <strain evidence="12 13">KTK01</strain>
    </source>
</reference>
<dbReference type="GO" id="GO:0008976">
    <property type="term" value="F:polyphosphate kinase activity"/>
    <property type="evidence" value="ECO:0007669"/>
    <property type="project" value="UniProtKB-UniRule"/>
</dbReference>
<keyword evidence="1 6" id="KW-0597">Phosphoprotein</keyword>
<dbReference type="PANTHER" id="PTHR30218">
    <property type="entry name" value="POLYPHOSPHATE KINASE"/>
    <property type="match status" value="1"/>
</dbReference>
<feature type="binding site" evidence="6">
    <location>
        <position position="618"/>
    </location>
    <ligand>
        <name>ATP</name>
        <dbReference type="ChEBI" id="CHEBI:30616"/>
    </ligand>
</feature>
<evidence type="ECO:0000313" key="13">
    <source>
        <dbReference type="Proteomes" id="UP000297890"/>
    </source>
</evidence>
<dbReference type="Pfam" id="PF13089">
    <property type="entry name" value="PP_kinase_N"/>
    <property type="match status" value="1"/>
</dbReference>
<dbReference type="AlphaFoldDB" id="A0A4Z0FBN2"/>
<dbReference type="NCBIfam" id="NF003918">
    <property type="entry name" value="PRK05443.1-2"/>
    <property type="match status" value="1"/>
</dbReference>
<dbReference type="NCBIfam" id="NF003917">
    <property type="entry name" value="PRK05443.1-1"/>
    <property type="match status" value="1"/>
</dbReference>
<comment type="cofactor">
    <cofactor evidence="6">
        <name>Mg(2+)</name>
        <dbReference type="ChEBI" id="CHEBI:18420"/>
    </cofactor>
</comment>
<dbReference type="SUPFAM" id="SSF56024">
    <property type="entry name" value="Phospholipase D/nuclease"/>
    <property type="match status" value="2"/>
</dbReference>
<evidence type="ECO:0000256" key="5">
    <source>
        <dbReference type="ARBA" id="ARBA00022840"/>
    </source>
</evidence>
<dbReference type="CDD" id="cd09165">
    <property type="entry name" value="PLDc_PaPPK1_C1_like"/>
    <property type="match status" value="1"/>
</dbReference>
<dbReference type="NCBIfam" id="TIGR03705">
    <property type="entry name" value="poly_P_kin"/>
    <property type="match status" value="1"/>
</dbReference>
<dbReference type="SUPFAM" id="SSF143724">
    <property type="entry name" value="PHP14-like"/>
    <property type="match status" value="1"/>
</dbReference>
<dbReference type="Pfam" id="PF17941">
    <property type="entry name" value="PP_kinase_C_1"/>
    <property type="match status" value="1"/>
</dbReference>
<dbReference type="InterPro" id="IPR025200">
    <property type="entry name" value="PPK_C_dom2"/>
</dbReference>
<dbReference type="CDD" id="cd09168">
    <property type="entry name" value="PLDc_PaPPK1_C2_like"/>
    <property type="match status" value="1"/>
</dbReference>
<feature type="binding site" evidence="6">
    <location>
        <position position="401"/>
    </location>
    <ligand>
        <name>Mg(2+)</name>
        <dbReference type="ChEBI" id="CHEBI:18420"/>
    </ligand>
</feature>
<protein>
    <recommendedName>
        <fullName evidence="6 7">Polyphosphate kinase</fullName>
        <ecNumber evidence="6 7">2.7.4.1</ecNumber>
    </recommendedName>
    <alternativeName>
        <fullName evidence="6">ATP-polyphosphate phosphotransferase</fullName>
    </alternativeName>
    <alternativeName>
        <fullName evidence="6">Polyphosphoric acid kinase</fullName>
    </alternativeName>
</protein>
<dbReference type="Pfam" id="PF02503">
    <property type="entry name" value="PP_kinase"/>
    <property type="match status" value="1"/>
</dbReference>
<organism evidence="12 13">
    <name type="scientific">Candidatus Macondimonas diazotrophica</name>
    <dbReference type="NCBI Taxonomy" id="2305248"/>
    <lineage>
        <taxon>Bacteria</taxon>
        <taxon>Pseudomonadati</taxon>
        <taxon>Pseudomonadota</taxon>
        <taxon>Gammaproteobacteria</taxon>
        <taxon>Chromatiales</taxon>
        <taxon>Ectothiorhodospiraceae</taxon>
        <taxon>Candidatus Macondimonas</taxon>
    </lineage>
</organism>
<keyword evidence="5 6" id="KW-0067">ATP-binding</keyword>
<feature type="binding site" evidence="6">
    <location>
        <position position="431"/>
    </location>
    <ligand>
        <name>Mg(2+)</name>
        <dbReference type="ChEBI" id="CHEBI:18420"/>
    </ligand>
</feature>
<dbReference type="Pfam" id="PF13090">
    <property type="entry name" value="PP_kinase_C"/>
    <property type="match status" value="1"/>
</dbReference>
<keyword evidence="6" id="KW-0479">Metal-binding</keyword>
<dbReference type="Gene3D" id="3.30.870.10">
    <property type="entry name" value="Endonuclease Chain A"/>
    <property type="match status" value="2"/>
</dbReference>
<comment type="similarity">
    <text evidence="6 7">Belongs to the polyphosphate kinase 1 (PPK1) family.</text>
</comment>
<dbReference type="GO" id="GO:0006799">
    <property type="term" value="P:polyphosphate biosynthetic process"/>
    <property type="evidence" value="ECO:0007669"/>
    <property type="project" value="UniProtKB-UniRule"/>
</dbReference>
<comment type="caution">
    <text evidence="12">The sequence shown here is derived from an EMBL/GenBank/DDBJ whole genome shotgun (WGS) entry which is preliminary data.</text>
</comment>
<dbReference type="HAMAP" id="MF_00347">
    <property type="entry name" value="Polyphosphate_kinase"/>
    <property type="match status" value="1"/>
</dbReference>
<dbReference type="InterPro" id="IPR041108">
    <property type="entry name" value="PP_kinase_C_1"/>
</dbReference>
<evidence type="ECO:0000256" key="4">
    <source>
        <dbReference type="ARBA" id="ARBA00022777"/>
    </source>
</evidence>
<comment type="PTM">
    <text evidence="6 7">An intermediate of this reaction is the autophosphorylated ppk in which a phosphate is covalently linked to a histidine residue through a N-P bond.</text>
</comment>
<dbReference type="InterPro" id="IPR025198">
    <property type="entry name" value="PPK_N_dom"/>
</dbReference>
<feature type="domain" description="Polyphosphate kinase C-terminal" evidence="10">
    <location>
        <begin position="529"/>
        <end position="701"/>
    </location>
</feature>
<evidence type="ECO:0000259" key="9">
    <source>
        <dbReference type="Pfam" id="PF13089"/>
    </source>
</evidence>
<keyword evidence="3 6" id="KW-0547">Nucleotide-binding</keyword>
<dbReference type="NCBIfam" id="NF003921">
    <property type="entry name" value="PRK05443.2-2"/>
    <property type="match status" value="1"/>
</dbReference>
<feature type="binding site" evidence="6">
    <location>
        <position position="494"/>
    </location>
    <ligand>
        <name>ATP</name>
        <dbReference type="ChEBI" id="CHEBI:30616"/>
    </ligand>
</feature>
<dbReference type="PANTHER" id="PTHR30218:SF0">
    <property type="entry name" value="POLYPHOSPHATE KINASE"/>
    <property type="match status" value="1"/>
</dbReference>
<feature type="domain" description="Polyphosphate kinase C-terminal" evidence="11">
    <location>
        <begin position="357"/>
        <end position="519"/>
    </location>
</feature>
<dbReference type="GO" id="GO:0009358">
    <property type="term" value="C:polyphosphate kinase complex"/>
    <property type="evidence" value="ECO:0007669"/>
    <property type="project" value="InterPro"/>
</dbReference>
<keyword evidence="6" id="KW-0460">Magnesium</keyword>
<dbReference type="Gene3D" id="3.30.1840.10">
    <property type="entry name" value="Polyphosphate kinase middle domain"/>
    <property type="match status" value="1"/>
</dbReference>
<dbReference type="Proteomes" id="UP000297890">
    <property type="component" value="Unassembled WGS sequence"/>
</dbReference>
<feature type="binding site" evidence="6">
    <location>
        <position position="66"/>
    </location>
    <ligand>
        <name>ATP</name>
        <dbReference type="ChEBI" id="CHEBI:30616"/>
    </ligand>
</feature>
<dbReference type="InterPro" id="IPR036832">
    <property type="entry name" value="PPK_N_dom_sf"/>
</dbReference>
<dbReference type="PIRSF" id="PIRSF015589">
    <property type="entry name" value="PP_kinase"/>
    <property type="match status" value="1"/>
</dbReference>
<dbReference type="RefSeq" id="WP_135281193.1">
    <property type="nucleotide sequence ID" value="NZ_SRIO01000004.1"/>
</dbReference>